<name>A0A9X9LIK0_GULGU</name>
<feature type="non-terminal residue" evidence="2">
    <location>
        <position position="1"/>
    </location>
</feature>
<keyword evidence="3" id="KW-1185">Reference proteome</keyword>
<proteinExistence type="predicted"/>
<feature type="coiled-coil region" evidence="1">
    <location>
        <begin position="18"/>
        <end position="52"/>
    </location>
</feature>
<gene>
    <name evidence="2" type="ORF">BN2614_LOCUS3</name>
</gene>
<protein>
    <submittedName>
        <fullName evidence="2">Uncharacterized protein</fullName>
    </submittedName>
</protein>
<evidence type="ECO:0000313" key="2">
    <source>
        <dbReference type="EMBL" id="VCW69073.1"/>
    </source>
</evidence>
<dbReference type="Proteomes" id="UP000269945">
    <property type="component" value="Unassembled WGS sequence"/>
</dbReference>
<evidence type="ECO:0000313" key="3">
    <source>
        <dbReference type="Proteomes" id="UP000269945"/>
    </source>
</evidence>
<comment type="caution">
    <text evidence="2">The sequence shown here is derived from an EMBL/GenBank/DDBJ whole genome shotgun (WGS) entry which is preliminary data.</text>
</comment>
<dbReference type="InterPro" id="IPR029512">
    <property type="entry name" value="CCDC154"/>
</dbReference>
<sequence>MSVFQAKREREGLEQKSREGLAQCQKEAEARLRELRERVDNLPRQIEVVSDKCVL</sequence>
<dbReference type="AlphaFoldDB" id="A0A9X9LIK0"/>
<evidence type="ECO:0000256" key="1">
    <source>
        <dbReference type="SAM" id="Coils"/>
    </source>
</evidence>
<dbReference type="EMBL" id="CYRY02004567">
    <property type="protein sequence ID" value="VCW69073.1"/>
    <property type="molecule type" value="Genomic_DNA"/>
</dbReference>
<dbReference type="Pfam" id="PF15450">
    <property type="entry name" value="CCDC154"/>
    <property type="match status" value="1"/>
</dbReference>
<reference evidence="2 3" key="1">
    <citation type="submission" date="2018-10" db="EMBL/GenBank/DDBJ databases">
        <authorList>
            <person name="Ekblom R."/>
            <person name="Jareborg N."/>
        </authorList>
    </citation>
    <scope>NUCLEOTIDE SEQUENCE [LARGE SCALE GENOMIC DNA]</scope>
    <source>
        <tissue evidence="2">Muscle</tissue>
    </source>
</reference>
<organism evidence="2 3">
    <name type="scientific">Gulo gulo</name>
    <name type="common">Wolverine</name>
    <name type="synonym">Gluton</name>
    <dbReference type="NCBI Taxonomy" id="48420"/>
    <lineage>
        <taxon>Eukaryota</taxon>
        <taxon>Metazoa</taxon>
        <taxon>Chordata</taxon>
        <taxon>Craniata</taxon>
        <taxon>Vertebrata</taxon>
        <taxon>Euteleostomi</taxon>
        <taxon>Mammalia</taxon>
        <taxon>Eutheria</taxon>
        <taxon>Laurasiatheria</taxon>
        <taxon>Carnivora</taxon>
        <taxon>Caniformia</taxon>
        <taxon>Musteloidea</taxon>
        <taxon>Mustelidae</taxon>
        <taxon>Guloninae</taxon>
        <taxon>Gulo</taxon>
    </lineage>
</organism>
<accession>A0A9X9LIK0</accession>
<keyword evidence="1" id="KW-0175">Coiled coil</keyword>